<protein>
    <submittedName>
        <fullName evidence="1">Uncharacterized protein</fullName>
    </submittedName>
</protein>
<accession>A0A5S4FWS2</accession>
<reference evidence="1 2" key="1">
    <citation type="submission" date="2019-05" db="EMBL/GenBank/DDBJ databases">
        <title>Draft genome sequence of Nonomuraea turkmeniaca DSM 43926.</title>
        <authorList>
            <person name="Saricaoglu S."/>
            <person name="Isik K."/>
        </authorList>
    </citation>
    <scope>NUCLEOTIDE SEQUENCE [LARGE SCALE GENOMIC DNA]</scope>
    <source>
        <strain evidence="1 2">DSM 43926</strain>
    </source>
</reference>
<sequence>MQLEDRTVGEVLDEVHKRDLQVVYELVRSDPRSQTSFTDGRKGSFRVRYEPIAADAVGSDWLVWRAVPQSNGVVRLVVTPQPLKPDVALPRS</sequence>
<proteinExistence type="predicted"/>
<dbReference type="Proteomes" id="UP000309128">
    <property type="component" value="Unassembled WGS sequence"/>
</dbReference>
<dbReference type="AlphaFoldDB" id="A0A5S4FWS2"/>
<dbReference type="OrthoDB" id="9775677at2"/>
<keyword evidence="2" id="KW-1185">Reference proteome</keyword>
<dbReference type="EMBL" id="VCKY01000004">
    <property type="protein sequence ID" value="TMR25153.1"/>
    <property type="molecule type" value="Genomic_DNA"/>
</dbReference>
<name>A0A5S4FWS2_9ACTN</name>
<organism evidence="1 2">
    <name type="scientific">Nonomuraea turkmeniaca</name>
    <dbReference type="NCBI Taxonomy" id="103838"/>
    <lineage>
        <taxon>Bacteria</taxon>
        <taxon>Bacillati</taxon>
        <taxon>Actinomycetota</taxon>
        <taxon>Actinomycetes</taxon>
        <taxon>Streptosporangiales</taxon>
        <taxon>Streptosporangiaceae</taxon>
        <taxon>Nonomuraea</taxon>
    </lineage>
</organism>
<comment type="caution">
    <text evidence="1">The sequence shown here is derived from an EMBL/GenBank/DDBJ whole genome shotgun (WGS) entry which is preliminary data.</text>
</comment>
<gene>
    <name evidence="1" type="ORF">ETD86_02055</name>
</gene>
<evidence type="ECO:0000313" key="2">
    <source>
        <dbReference type="Proteomes" id="UP000309128"/>
    </source>
</evidence>
<evidence type="ECO:0000313" key="1">
    <source>
        <dbReference type="EMBL" id="TMR25153.1"/>
    </source>
</evidence>
<dbReference type="RefSeq" id="WP_138664343.1">
    <property type="nucleotide sequence ID" value="NZ_VCKY01000004.1"/>
</dbReference>